<reference evidence="2" key="2">
    <citation type="submission" date="2016-05" db="EMBL/GenBank/DDBJ databases">
        <title>Comparative analysis highlights variable genome content of wheat rusts and divergence of the mating loci.</title>
        <authorList>
            <person name="Cuomo C.A."/>
            <person name="Bakkeren G."/>
            <person name="Szabo L."/>
            <person name="Khalil H."/>
            <person name="Joly D."/>
            <person name="Goldberg J."/>
            <person name="Young S."/>
            <person name="Zeng Q."/>
            <person name="Fellers J."/>
        </authorList>
    </citation>
    <scope>NUCLEOTIDE SEQUENCE [LARGE SCALE GENOMIC DNA]</scope>
    <source>
        <strain evidence="2">1-1 BBBD Race 1</strain>
    </source>
</reference>
<evidence type="ECO:0000313" key="3">
    <source>
        <dbReference type="EnsemblFungi" id="PTTG_27305-t43_1-p1"/>
    </source>
</evidence>
<feature type="signal peptide" evidence="1">
    <location>
        <begin position="1"/>
        <end position="21"/>
    </location>
</feature>
<reference evidence="2" key="1">
    <citation type="submission" date="2009-11" db="EMBL/GenBank/DDBJ databases">
        <authorList>
            <consortium name="The Broad Institute Genome Sequencing Platform"/>
            <person name="Ward D."/>
            <person name="Feldgarden M."/>
            <person name="Earl A."/>
            <person name="Young S.K."/>
            <person name="Zeng Q."/>
            <person name="Koehrsen M."/>
            <person name="Alvarado L."/>
            <person name="Berlin A."/>
            <person name="Bochicchio J."/>
            <person name="Borenstein D."/>
            <person name="Chapman S.B."/>
            <person name="Chen Z."/>
            <person name="Engels R."/>
            <person name="Freedman E."/>
            <person name="Gellesch M."/>
            <person name="Goldberg J."/>
            <person name="Griggs A."/>
            <person name="Gujja S."/>
            <person name="Heilman E."/>
            <person name="Heiman D."/>
            <person name="Hepburn T."/>
            <person name="Howarth C."/>
            <person name="Jen D."/>
            <person name="Larson L."/>
            <person name="Lewis B."/>
            <person name="Mehta T."/>
            <person name="Park D."/>
            <person name="Pearson M."/>
            <person name="Roberts A."/>
            <person name="Saif S."/>
            <person name="Shea T."/>
            <person name="Shenoy N."/>
            <person name="Sisk P."/>
            <person name="Stolte C."/>
            <person name="Sykes S."/>
            <person name="Thomson T."/>
            <person name="Walk T."/>
            <person name="White J."/>
            <person name="Yandava C."/>
            <person name="Izard J."/>
            <person name="Baranova O.V."/>
            <person name="Blanton J.M."/>
            <person name="Tanner A.C."/>
            <person name="Dewhirst F.E."/>
            <person name="Haas B."/>
            <person name="Nusbaum C."/>
            <person name="Birren B."/>
        </authorList>
    </citation>
    <scope>NUCLEOTIDE SEQUENCE [LARGE SCALE GENOMIC DNA]</scope>
    <source>
        <strain evidence="2">1-1 BBBD Race 1</strain>
    </source>
</reference>
<evidence type="ECO:0000313" key="2">
    <source>
        <dbReference type="EMBL" id="OAV93526.1"/>
    </source>
</evidence>
<reference evidence="3" key="4">
    <citation type="submission" date="2025-05" db="UniProtKB">
        <authorList>
            <consortium name="EnsemblFungi"/>
        </authorList>
    </citation>
    <scope>IDENTIFICATION</scope>
    <source>
        <strain evidence="3">isolate 1-1 / race 1 (BBBD)</strain>
    </source>
</reference>
<dbReference type="EnsemblFungi" id="PTTG_27305-t43_1">
    <property type="protein sequence ID" value="PTTG_27305-t43_1-p1"/>
    <property type="gene ID" value="PTTG_27305"/>
</dbReference>
<dbReference type="Proteomes" id="UP000005240">
    <property type="component" value="Unassembled WGS sequence"/>
</dbReference>
<keyword evidence="1" id="KW-0732">Signal</keyword>
<organism evidence="2">
    <name type="scientific">Puccinia triticina (isolate 1-1 / race 1 (BBBD))</name>
    <name type="common">Brown leaf rust fungus</name>
    <dbReference type="NCBI Taxonomy" id="630390"/>
    <lineage>
        <taxon>Eukaryota</taxon>
        <taxon>Fungi</taxon>
        <taxon>Dikarya</taxon>
        <taxon>Basidiomycota</taxon>
        <taxon>Pucciniomycotina</taxon>
        <taxon>Pucciniomycetes</taxon>
        <taxon>Pucciniales</taxon>
        <taxon>Pucciniaceae</taxon>
        <taxon>Puccinia</taxon>
    </lineage>
</organism>
<feature type="chain" id="PRO_5008110020" evidence="1">
    <location>
        <begin position="22"/>
        <end position="261"/>
    </location>
</feature>
<keyword evidence="4" id="KW-1185">Reference proteome</keyword>
<reference evidence="3 4" key="3">
    <citation type="journal article" date="2017" name="G3 (Bethesda)">
        <title>Comparative analysis highlights variable genome content of wheat rusts and divergence of the mating loci.</title>
        <authorList>
            <person name="Cuomo C.A."/>
            <person name="Bakkeren G."/>
            <person name="Khalil H.B."/>
            <person name="Panwar V."/>
            <person name="Joly D."/>
            <person name="Linning R."/>
            <person name="Sakthikumar S."/>
            <person name="Song X."/>
            <person name="Adiconis X."/>
            <person name="Fan L."/>
            <person name="Goldberg J.M."/>
            <person name="Levin J.Z."/>
            <person name="Young S."/>
            <person name="Zeng Q."/>
            <person name="Anikster Y."/>
            <person name="Bruce M."/>
            <person name="Wang M."/>
            <person name="Yin C."/>
            <person name="McCallum B."/>
            <person name="Szabo L.J."/>
            <person name="Hulbert S."/>
            <person name="Chen X."/>
            <person name="Fellers J.P."/>
        </authorList>
    </citation>
    <scope>NUCLEOTIDE SEQUENCE</scope>
    <source>
        <strain evidence="3">isolate 1-1 / race 1 (BBBD)</strain>
        <strain evidence="4">Isolate 1-1 / race 1 (BBBD)</strain>
    </source>
</reference>
<gene>
    <name evidence="2" type="ORF">PTTG_27305</name>
</gene>
<evidence type="ECO:0000256" key="1">
    <source>
        <dbReference type="SAM" id="SignalP"/>
    </source>
</evidence>
<accession>A0A180GL63</accession>
<protein>
    <submittedName>
        <fullName evidence="2 3">Uncharacterized protein</fullName>
    </submittedName>
</protein>
<dbReference type="EMBL" id="ADAS02000050">
    <property type="protein sequence ID" value="OAV93526.1"/>
    <property type="molecule type" value="Genomic_DNA"/>
</dbReference>
<dbReference type="AlphaFoldDB" id="A0A180GL63"/>
<proteinExistence type="predicted"/>
<dbReference type="VEuPathDB" id="FungiDB:PTTG_27305"/>
<evidence type="ECO:0000313" key="4">
    <source>
        <dbReference type="Proteomes" id="UP000005240"/>
    </source>
</evidence>
<sequence length="261" mass="30406">MISRSLLAWLLVFPHLDLTAAMHKIRLLNQDTAVTSYELLATEPNQISEASNRRALGSPSSKFLETIWSRGKKSTSEIDADLVAIAEDPKNMEWYYNHIFNPNPLRPEHHYTYHWLTGGELNESLDKAFCHKYISGDQIIFNLLKKFKSKQWKRPKKLSKDMKSKIDKALDNLFQMKDKSDHEPAIRMAHYIQVFCQISGIRPQERTELEKLILKHIQDQMVPKYTGEALDSHVRYLYRCMNRILGVKTPARPAHVWSSSR</sequence>
<name>A0A180GL63_PUCT1</name>